<dbReference type="PANTHER" id="PTHR37417">
    <property type="entry name" value="67 KDA MYOSIN-CROSS-REACTIVE ANTIGEN FAMILY PROTEIN (AFU_ORTHOLOGUE AFUA_5G09970)"/>
    <property type="match status" value="1"/>
</dbReference>
<accession>A0AAD5Y8Y8</accession>
<keyword evidence="2" id="KW-1185">Reference proteome</keyword>
<dbReference type="AlphaFoldDB" id="A0AAD5Y8Y8"/>
<dbReference type="GO" id="GO:0006631">
    <property type="term" value="P:fatty acid metabolic process"/>
    <property type="evidence" value="ECO:0007669"/>
    <property type="project" value="InterPro"/>
</dbReference>
<evidence type="ECO:0000313" key="2">
    <source>
        <dbReference type="Proteomes" id="UP001210925"/>
    </source>
</evidence>
<dbReference type="GO" id="GO:0050151">
    <property type="term" value="F:oleate hydratase activity"/>
    <property type="evidence" value="ECO:0007669"/>
    <property type="project" value="InterPro"/>
</dbReference>
<dbReference type="NCBIfam" id="NF010584">
    <property type="entry name" value="PRK13977.1"/>
    <property type="match status" value="1"/>
</dbReference>
<dbReference type="Gene3D" id="3.50.50.60">
    <property type="entry name" value="FAD/NAD(P)-binding domain"/>
    <property type="match status" value="3"/>
</dbReference>
<evidence type="ECO:0008006" key="3">
    <source>
        <dbReference type="Google" id="ProtNLM"/>
    </source>
</evidence>
<dbReference type="Pfam" id="PF06100">
    <property type="entry name" value="MCRA"/>
    <property type="match status" value="1"/>
</dbReference>
<comment type="caution">
    <text evidence="1">The sequence shown here is derived from an EMBL/GenBank/DDBJ whole genome shotgun (WGS) entry which is preliminary data.</text>
</comment>
<dbReference type="EMBL" id="JADGKB010000028">
    <property type="protein sequence ID" value="KAJ3258404.1"/>
    <property type="molecule type" value="Genomic_DNA"/>
</dbReference>
<dbReference type="SUPFAM" id="SSF51905">
    <property type="entry name" value="FAD/NAD(P)-binding domain"/>
    <property type="match status" value="1"/>
</dbReference>
<name>A0AAD5Y8Y8_9FUNG</name>
<protein>
    <recommendedName>
        <fullName evidence="3">Oleate hydratase</fullName>
    </recommendedName>
</protein>
<dbReference type="Proteomes" id="UP001210925">
    <property type="component" value="Unassembled WGS sequence"/>
</dbReference>
<proteinExistence type="predicted"/>
<organism evidence="1 2">
    <name type="scientific">Boothiomyces macroporosus</name>
    <dbReference type="NCBI Taxonomy" id="261099"/>
    <lineage>
        <taxon>Eukaryota</taxon>
        <taxon>Fungi</taxon>
        <taxon>Fungi incertae sedis</taxon>
        <taxon>Chytridiomycota</taxon>
        <taxon>Chytridiomycota incertae sedis</taxon>
        <taxon>Chytridiomycetes</taxon>
        <taxon>Rhizophydiales</taxon>
        <taxon>Terramycetaceae</taxon>
        <taxon>Boothiomyces</taxon>
    </lineage>
</organism>
<dbReference type="InterPro" id="IPR010354">
    <property type="entry name" value="Oleate_hydratase"/>
</dbReference>
<dbReference type="GO" id="GO:0071949">
    <property type="term" value="F:FAD binding"/>
    <property type="evidence" value="ECO:0007669"/>
    <property type="project" value="InterPro"/>
</dbReference>
<evidence type="ECO:0000313" key="1">
    <source>
        <dbReference type="EMBL" id="KAJ3258404.1"/>
    </source>
</evidence>
<dbReference type="InterPro" id="IPR036188">
    <property type="entry name" value="FAD/NAD-bd_sf"/>
</dbReference>
<reference evidence="1" key="1">
    <citation type="submission" date="2020-05" db="EMBL/GenBank/DDBJ databases">
        <title>Phylogenomic resolution of chytrid fungi.</title>
        <authorList>
            <person name="Stajich J.E."/>
            <person name="Amses K."/>
            <person name="Simmons R."/>
            <person name="Seto K."/>
            <person name="Myers J."/>
            <person name="Bonds A."/>
            <person name="Quandt C.A."/>
            <person name="Barry K."/>
            <person name="Liu P."/>
            <person name="Grigoriev I."/>
            <person name="Longcore J.E."/>
            <person name="James T.Y."/>
        </authorList>
    </citation>
    <scope>NUCLEOTIDE SEQUENCE</scope>
    <source>
        <strain evidence="1">PLAUS21</strain>
    </source>
</reference>
<dbReference type="PANTHER" id="PTHR37417:SF2">
    <property type="entry name" value="67 KDA MYOSIN-CROSS-REACTIVE ANTIGEN FAMILY PROTEIN (AFU_ORTHOLOGUE AFUA_5G09970)"/>
    <property type="match status" value="1"/>
</dbReference>
<gene>
    <name evidence="1" type="ORF">HK103_003692</name>
</gene>
<sequence>MPVETERKAYLIGGGIASLSSAVYLIKEGFNAKNIHILEHLQVAGGSMDAHPHNDPKGRGHLFRGGRMFDQEAYTCLFDMLENIPSPVNSGKTCKDDIFEFSKLVPTSAKKRLLDDRGEFDVSHLGLSLKDSTALSVLLYIPESQIQDKKINDYFSADFFTSNFWYMFCTTFAFQPWHSLIEVKRYFRRFLHEVPKLHDLSGVWRTMFNQYDSIIKPTQDWLVSQGVNFDFGITVTHLDFIITEEYRAVEKINYKKDGKCETIDVSLDDLVFTTLGSLTAGSAIGTHTEAPKFDFESCKNDPTWNLWTDIAKRQPDFGNPQKFFADSRASCFESFSVTLKDGGKLLQRIVEWSGNQPGTGALVTFPKSSWFFSIVVPFQPHFKDQPKDTQVFWAYGLNVENVGDYVKKPMIECSGQEFMTELLHHLKWEDMLDSTLENSICIPAILPFTMAQFMPRQIHDRPQVVPRNSRNFAFLGQFVEVPEDVVFTVEYSVRCAQTAVFHFMKSSRKVLPIYRYTLHDIIESGKAVLA</sequence>